<sequence length="163" mass="18706">MPIIRQSCPYFFPYFLARISPSLISSPVNARNTNLDITRIKLQRLRSIHNGKPMRLEFNMRLYRLAFDHPFVCSHPSESRIQVAYLSAIAEVRRLLVIFLNRLCVEVHSSRPFVLSKGFVSLHLECVGGLDVRHGRRGEEGSRDRRTRQGNGIIKGRKPKPPG</sequence>
<name>A0A1L9VTU0_ASPGL</name>
<organism evidence="2 3">
    <name type="scientific">Aspergillus glaucus CBS 516.65</name>
    <dbReference type="NCBI Taxonomy" id="1160497"/>
    <lineage>
        <taxon>Eukaryota</taxon>
        <taxon>Fungi</taxon>
        <taxon>Dikarya</taxon>
        <taxon>Ascomycota</taxon>
        <taxon>Pezizomycotina</taxon>
        <taxon>Eurotiomycetes</taxon>
        <taxon>Eurotiomycetidae</taxon>
        <taxon>Eurotiales</taxon>
        <taxon>Aspergillaceae</taxon>
        <taxon>Aspergillus</taxon>
        <taxon>Aspergillus subgen. Aspergillus</taxon>
    </lineage>
</organism>
<dbReference type="AlphaFoldDB" id="A0A1L9VTU0"/>
<protein>
    <submittedName>
        <fullName evidence="2">Uncharacterized protein</fullName>
    </submittedName>
</protein>
<proteinExistence type="predicted"/>
<evidence type="ECO:0000313" key="3">
    <source>
        <dbReference type="Proteomes" id="UP000184300"/>
    </source>
</evidence>
<dbReference type="EMBL" id="KV878891">
    <property type="protein sequence ID" value="OJJ87314.1"/>
    <property type="molecule type" value="Genomic_DNA"/>
</dbReference>
<feature type="compositionally biased region" description="Basic and acidic residues" evidence="1">
    <location>
        <begin position="135"/>
        <end position="144"/>
    </location>
</feature>
<evidence type="ECO:0000313" key="2">
    <source>
        <dbReference type="EMBL" id="OJJ87314.1"/>
    </source>
</evidence>
<reference evidence="3" key="1">
    <citation type="journal article" date="2017" name="Genome Biol.">
        <title>Comparative genomics reveals high biological diversity and specific adaptations in the industrially and medically important fungal genus Aspergillus.</title>
        <authorList>
            <person name="de Vries R.P."/>
            <person name="Riley R."/>
            <person name="Wiebenga A."/>
            <person name="Aguilar-Osorio G."/>
            <person name="Amillis S."/>
            <person name="Uchima C.A."/>
            <person name="Anderluh G."/>
            <person name="Asadollahi M."/>
            <person name="Askin M."/>
            <person name="Barry K."/>
            <person name="Battaglia E."/>
            <person name="Bayram O."/>
            <person name="Benocci T."/>
            <person name="Braus-Stromeyer S.A."/>
            <person name="Caldana C."/>
            <person name="Canovas D."/>
            <person name="Cerqueira G.C."/>
            <person name="Chen F."/>
            <person name="Chen W."/>
            <person name="Choi C."/>
            <person name="Clum A."/>
            <person name="Dos Santos R.A."/>
            <person name="Damasio A.R."/>
            <person name="Diallinas G."/>
            <person name="Emri T."/>
            <person name="Fekete E."/>
            <person name="Flipphi M."/>
            <person name="Freyberg S."/>
            <person name="Gallo A."/>
            <person name="Gournas C."/>
            <person name="Habgood R."/>
            <person name="Hainaut M."/>
            <person name="Harispe M.L."/>
            <person name="Henrissat B."/>
            <person name="Hilden K.S."/>
            <person name="Hope R."/>
            <person name="Hossain A."/>
            <person name="Karabika E."/>
            <person name="Karaffa L."/>
            <person name="Karanyi Z."/>
            <person name="Krasevec N."/>
            <person name="Kuo A."/>
            <person name="Kusch H."/>
            <person name="LaButti K."/>
            <person name="Lagendijk E.L."/>
            <person name="Lapidus A."/>
            <person name="Levasseur A."/>
            <person name="Lindquist E."/>
            <person name="Lipzen A."/>
            <person name="Logrieco A.F."/>
            <person name="MacCabe A."/>
            <person name="Maekelae M.R."/>
            <person name="Malavazi I."/>
            <person name="Melin P."/>
            <person name="Meyer V."/>
            <person name="Mielnichuk N."/>
            <person name="Miskei M."/>
            <person name="Molnar A.P."/>
            <person name="Mule G."/>
            <person name="Ngan C.Y."/>
            <person name="Orejas M."/>
            <person name="Orosz E."/>
            <person name="Ouedraogo J.P."/>
            <person name="Overkamp K.M."/>
            <person name="Park H.-S."/>
            <person name="Perrone G."/>
            <person name="Piumi F."/>
            <person name="Punt P.J."/>
            <person name="Ram A.F."/>
            <person name="Ramon A."/>
            <person name="Rauscher S."/>
            <person name="Record E."/>
            <person name="Riano-Pachon D.M."/>
            <person name="Robert V."/>
            <person name="Roehrig J."/>
            <person name="Ruller R."/>
            <person name="Salamov A."/>
            <person name="Salih N.S."/>
            <person name="Samson R.A."/>
            <person name="Sandor E."/>
            <person name="Sanguinetti M."/>
            <person name="Schuetze T."/>
            <person name="Sepcic K."/>
            <person name="Shelest E."/>
            <person name="Sherlock G."/>
            <person name="Sophianopoulou V."/>
            <person name="Squina F.M."/>
            <person name="Sun H."/>
            <person name="Susca A."/>
            <person name="Todd R.B."/>
            <person name="Tsang A."/>
            <person name="Unkles S.E."/>
            <person name="van de Wiele N."/>
            <person name="van Rossen-Uffink D."/>
            <person name="Oliveira J.V."/>
            <person name="Vesth T.C."/>
            <person name="Visser J."/>
            <person name="Yu J.-H."/>
            <person name="Zhou M."/>
            <person name="Andersen M.R."/>
            <person name="Archer D.B."/>
            <person name="Baker S.E."/>
            <person name="Benoit I."/>
            <person name="Brakhage A.A."/>
            <person name="Braus G.H."/>
            <person name="Fischer R."/>
            <person name="Frisvad J.C."/>
            <person name="Goldman G.H."/>
            <person name="Houbraken J."/>
            <person name="Oakley B."/>
            <person name="Pocsi I."/>
            <person name="Scazzocchio C."/>
            <person name="Seiboth B."/>
            <person name="vanKuyk P.A."/>
            <person name="Wortman J."/>
            <person name="Dyer P.S."/>
            <person name="Grigoriev I.V."/>
        </authorList>
    </citation>
    <scope>NUCLEOTIDE SEQUENCE [LARGE SCALE GENOMIC DNA]</scope>
    <source>
        <strain evidence="3">CBS 516.65</strain>
    </source>
</reference>
<accession>A0A1L9VTU0</accession>
<dbReference type="GeneID" id="34455994"/>
<dbReference type="VEuPathDB" id="FungiDB:ASPGLDRAFT_1159833"/>
<evidence type="ECO:0000256" key="1">
    <source>
        <dbReference type="SAM" id="MobiDB-lite"/>
    </source>
</evidence>
<dbReference type="Proteomes" id="UP000184300">
    <property type="component" value="Unassembled WGS sequence"/>
</dbReference>
<gene>
    <name evidence="2" type="ORF">ASPGLDRAFT_1159833</name>
</gene>
<keyword evidence="3" id="KW-1185">Reference proteome</keyword>
<feature type="region of interest" description="Disordered" evidence="1">
    <location>
        <begin position="135"/>
        <end position="163"/>
    </location>
</feature>
<dbReference type="RefSeq" id="XP_022404003.1">
    <property type="nucleotide sequence ID" value="XM_022539733.1"/>
</dbReference>